<name>A0A8J3Q162_9ACTN</name>
<dbReference type="EMBL" id="BONV01000059">
    <property type="protein sequence ID" value="GIG84825.1"/>
    <property type="molecule type" value="Genomic_DNA"/>
</dbReference>
<accession>A0A8J3Q162</accession>
<evidence type="ECO:0000313" key="1">
    <source>
        <dbReference type="EMBL" id="GIG84825.1"/>
    </source>
</evidence>
<dbReference type="AlphaFoldDB" id="A0A8J3Q162"/>
<organism evidence="1 2">
    <name type="scientific">Planotetraspora kaengkrachanensis</name>
    <dbReference type="NCBI Taxonomy" id="575193"/>
    <lineage>
        <taxon>Bacteria</taxon>
        <taxon>Bacillati</taxon>
        <taxon>Actinomycetota</taxon>
        <taxon>Actinomycetes</taxon>
        <taxon>Streptosporangiales</taxon>
        <taxon>Streptosporangiaceae</taxon>
        <taxon>Planotetraspora</taxon>
    </lineage>
</organism>
<evidence type="ECO:0000313" key="2">
    <source>
        <dbReference type="Proteomes" id="UP000630097"/>
    </source>
</evidence>
<gene>
    <name evidence="1" type="ORF">Pka01_79520</name>
</gene>
<reference evidence="1 2" key="1">
    <citation type="submission" date="2021-01" db="EMBL/GenBank/DDBJ databases">
        <title>Whole genome shotgun sequence of Planotetraspora kaengkrachanensis NBRC 104272.</title>
        <authorList>
            <person name="Komaki H."/>
            <person name="Tamura T."/>
        </authorList>
    </citation>
    <scope>NUCLEOTIDE SEQUENCE [LARGE SCALE GENOMIC DNA]</scope>
    <source>
        <strain evidence="1 2">NBRC 104272</strain>
    </source>
</reference>
<sequence>MPAQPGADSAWAVPEIPATAGAHSSATIAPFAKRPAFKSAAFLAMDSPAGFGQLKIGVIMGGGVRCQVARLTGSDML</sequence>
<dbReference type="Proteomes" id="UP000630097">
    <property type="component" value="Unassembled WGS sequence"/>
</dbReference>
<proteinExistence type="predicted"/>
<comment type="caution">
    <text evidence="1">The sequence shown here is derived from an EMBL/GenBank/DDBJ whole genome shotgun (WGS) entry which is preliminary data.</text>
</comment>
<protein>
    <submittedName>
        <fullName evidence="1">Uncharacterized protein</fullName>
    </submittedName>
</protein>
<keyword evidence="2" id="KW-1185">Reference proteome</keyword>